<dbReference type="Pfam" id="PF01835">
    <property type="entry name" value="MG2"/>
    <property type="match status" value="1"/>
</dbReference>
<feature type="region of interest" description="Disordered" evidence="4">
    <location>
        <begin position="1378"/>
        <end position="1399"/>
    </location>
</feature>
<dbReference type="InterPro" id="IPR041555">
    <property type="entry name" value="MG3"/>
</dbReference>
<proteinExistence type="predicted"/>
<feature type="domain" description="Alpha-2-macroglobulin" evidence="7">
    <location>
        <begin position="727"/>
        <end position="817"/>
    </location>
</feature>
<dbReference type="Gene3D" id="2.60.40.690">
    <property type="entry name" value="Alpha-macroglobulin, receptor-binding domain"/>
    <property type="match status" value="2"/>
</dbReference>
<sequence length="1745" mass="196766">MAMLWLIFLASSFAVLDLTDGAKFLLAVPKEPHYDMEYNVTVTATGIYSRESVLLEYRPGKDRSRILNQTRLLFEFDGVQSWGVVFPWERMQELDETSLQLNMITERNGRTETVSLHFSRSSGYIFIQTDKPVYTPRQTVKFRILAVDEHQRLAKYPLKVDVKNDKMVVVDRLRYSAEEAFQGQEFDLPKESDPGKWSITANYEGPFNSAGTSETVTFEVREYVLPRFYANLEIDERVITDRNSWIKLVVSAKYVYGRSVLGFTEIQFGVWDSQSGVTLLPVKLSGKLKKGKYIKSIRASQLFPKNTTFPTNKRLYVNVNVTEDGTGENDTIEDTSTFITHPYYDIMFKSSKDSFKPGFPYTLQLQVTSKSGTPASGAYVYVTTTFQDKYNKLLPGTSELKTLDMEGKLSLDFDTAKDAVIMDFKTQVTDMKHKGLKTFSVRKFNSPNSQYLHIAMDGDVKKFQDWVILLRYTPPEDNWYGVGEDFTTITVLVISRGQVLYTTSTMRSLDGRSLVSLPKRLHGELTPSMRVVAYFMVDDEVVMDSLLVDTPDVCLEEVIVQKPGGMFGGSLSVKPKDGYKLNVIGGRNMKVGMVAVDKAVLLVNKDVTLSRESMFSQFVRHDQGSDSGDGSDATEIFKNSGLIHRLVDSSAPYNVDSDAIIGRFEGTVAIRKGEANIGPVGPTGPLRPGGFISQIPSGFRDHVKKTDKGLFVAEAPPQTVRKYFPESWLFEEHNLGSTGQLTLNTTLPDSITTWSFLAVGISAKRGVCVSRPFEEKVRQTFFVDLRMPYKVTRLEEVKIKIAIYNFKMQNISVHGQVYGSEGLCFPSVDPYSKVIHFNLTIPKQDVRSVEVKMIPLSNGELDVRADFSVLYSHTRDTVERKLFVVAEGQRVKKSMTFVLDPEAKHATYKRARRNKIILSRTASVQNVIDLRKKEQRTRVDLALPKEVIYGTESCSISAFGDLMGDIISHAVVQSKSLMDQPVLDAEEVLGDLGPTVHALRYANMTGLMDEKLNKRGQRFVKHAVARLLKYRIGHAFRLTPESEPGTWLTAFVTKTLCHASRLTFVDHDTLIKTSFQWLLSQVSENGTMEERDWRLANDSFEYRVMLSAEVLMSLLECEFPQDEALMTLEGEMAFFLLDTLPYVTQPMVLAKATYALTLFDPEDETTQDAVKKLLAMKRKNKQGQSYWSQEEVTNEARRQPYWYRRGPKASSIEATAFGLLVFLKHGGTNIDAIADWLVAQRNANGAFIGALDSTAAIQALSSYSLSKHNLGVNLLCNVSSSRHRTYQHSFKFTDKNATNVEAVNDVPVGQTLQVSTKGKGLGQMQVNLEYNIPLDKNENCAFNITIEVKPTRPRWMEDMNSNQLCSSCNIGCVEKDDNDTDTNTTSTTTTTSPPTTTTAVPAKKMMSLDVRPIRVAKIMRGRKRHGSRRHRCNGKNRNHKRCRPNRSKRSLRNFDAASKKSICFQVCLQHLADEDSGPITVEIEMLTGHIPVELDKKQLESVPGVRRVNFNPDSEILYVHMSRVSSNESTCLGFRAVDEMEVNRPMPATVTVREVGTPYPTCMEKYEPVNNQQSLQVYCADQSNSNRGECRCYSGLCGTCMPRQDGTSLNKLKQMACAADIAYQLQIHNVKATNQWVEIEAHVLSINKTAGSHKVKQGERIHMITPSACYCPINEYRRKSDAFYLLSADVSKLMDRHGQTTYRYLLDHNSHVLRVTDPGERYHVSRKPAVYWPFLDQALGPSNKC</sequence>
<dbReference type="Gene3D" id="2.40.50.120">
    <property type="match status" value="1"/>
</dbReference>
<dbReference type="Gene3D" id="2.60.40.1930">
    <property type="match status" value="3"/>
</dbReference>
<dbReference type="Gene3D" id="2.20.130.20">
    <property type="match status" value="1"/>
</dbReference>
<evidence type="ECO:0000256" key="1">
    <source>
        <dbReference type="ARBA" id="ARBA00004613"/>
    </source>
</evidence>
<keyword evidence="3" id="KW-1015">Disulfide bond</keyword>
<dbReference type="Pfam" id="PF07678">
    <property type="entry name" value="TED_complement"/>
    <property type="match status" value="1"/>
</dbReference>
<accession>A0ABM0JG96</accession>
<dbReference type="InterPro" id="IPR011626">
    <property type="entry name" value="Alpha-macroglobulin_TED"/>
</dbReference>
<dbReference type="SMART" id="SM01361">
    <property type="entry name" value="A2M_recep"/>
    <property type="match status" value="1"/>
</dbReference>
<dbReference type="InterPro" id="IPR008993">
    <property type="entry name" value="TIMP-like_OB-fold"/>
</dbReference>
<dbReference type="Pfam" id="PF07703">
    <property type="entry name" value="A2M_BRD"/>
    <property type="match status" value="1"/>
</dbReference>
<protein>
    <submittedName>
        <fullName evidence="10">Complement C3</fullName>
    </submittedName>
</protein>
<feature type="domain" description="Alpha-2-macroglobulin bait region" evidence="6">
    <location>
        <begin position="452"/>
        <end position="603"/>
    </location>
</feature>
<dbReference type="InterPro" id="IPR001599">
    <property type="entry name" value="Macroglobln_a2"/>
</dbReference>
<feature type="compositionally biased region" description="Low complexity" evidence="4">
    <location>
        <begin position="1381"/>
        <end position="1398"/>
    </location>
</feature>
<keyword evidence="5" id="KW-0732">Signal</keyword>
<dbReference type="Gene3D" id="1.50.10.20">
    <property type="match status" value="1"/>
</dbReference>
<dbReference type="SMART" id="SM01359">
    <property type="entry name" value="A2M_N_2"/>
    <property type="match status" value="1"/>
</dbReference>
<dbReference type="GeneID" id="101848728"/>
<dbReference type="Gene3D" id="6.20.50.160">
    <property type="match status" value="1"/>
</dbReference>
<dbReference type="Gene3D" id="2.60.120.1540">
    <property type="match status" value="1"/>
</dbReference>
<dbReference type="SMART" id="SM01360">
    <property type="entry name" value="A2M"/>
    <property type="match status" value="1"/>
</dbReference>
<feature type="signal peptide" evidence="5">
    <location>
        <begin position="1"/>
        <end position="21"/>
    </location>
</feature>
<feature type="domain" description="Alpha-macroglobulin receptor-binding" evidence="8">
    <location>
        <begin position="1476"/>
        <end position="1566"/>
    </location>
</feature>
<evidence type="ECO:0000313" key="10">
    <source>
        <dbReference type="RefSeq" id="XP_005093011.2"/>
    </source>
</evidence>
<dbReference type="PANTHER" id="PTHR11412">
    <property type="entry name" value="MACROGLOBULIN / COMPLEMENT"/>
    <property type="match status" value="1"/>
</dbReference>
<dbReference type="SUPFAM" id="SSF50242">
    <property type="entry name" value="TIMP-like"/>
    <property type="match status" value="1"/>
</dbReference>
<dbReference type="SUPFAM" id="SSF49410">
    <property type="entry name" value="Alpha-macroglobulin receptor domain"/>
    <property type="match status" value="1"/>
</dbReference>
<feature type="chain" id="PRO_5045782894" evidence="5">
    <location>
        <begin position="22"/>
        <end position="1745"/>
    </location>
</feature>
<dbReference type="PANTHER" id="PTHR11412:SF166">
    <property type="entry name" value="NTR DOMAIN-CONTAINING PROTEIN"/>
    <property type="match status" value="1"/>
</dbReference>
<gene>
    <name evidence="10" type="primary">LOC101848728</name>
</gene>
<evidence type="ECO:0000259" key="6">
    <source>
        <dbReference type="SMART" id="SM01359"/>
    </source>
</evidence>
<evidence type="ECO:0000256" key="2">
    <source>
        <dbReference type="ARBA" id="ARBA00022525"/>
    </source>
</evidence>
<dbReference type="InterPro" id="IPR036595">
    <property type="entry name" value="A-macroglobulin_rcpt-bd_sf"/>
</dbReference>
<dbReference type="InterPro" id="IPR008930">
    <property type="entry name" value="Terpenoid_cyclase/PrenylTrfase"/>
</dbReference>
<comment type="subcellular location">
    <subcellularLocation>
        <location evidence="1">Secreted</location>
    </subcellularLocation>
</comment>
<dbReference type="InterPro" id="IPR006058">
    <property type="entry name" value="2Fe2S_fd_BS"/>
</dbReference>
<dbReference type="Pfam" id="PF07677">
    <property type="entry name" value="A2M_recep"/>
    <property type="match status" value="1"/>
</dbReference>
<dbReference type="PROSITE" id="PS00197">
    <property type="entry name" value="2FE2S_FER_1"/>
    <property type="match status" value="1"/>
</dbReference>
<evidence type="ECO:0000259" key="8">
    <source>
        <dbReference type="SMART" id="SM01361"/>
    </source>
</evidence>
<dbReference type="Pfam" id="PF00207">
    <property type="entry name" value="A2M"/>
    <property type="match status" value="1"/>
</dbReference>
<dbReference type="Proteomes" id="UP000694888">
    <property type="component" value="Unplaced"/>
</dbReference>
<keyword evidence="9" id="KW-1185">Reference proteome</keyword>
<evidence type="ECO:0000256" key="5">
    <source>
        <dbReference type="SAM" id="SignalP"/>
    </source>
</evidence>
<dbReference type="RefSeq" id="XP_005093011.2">
    <property type="nucleotide sequence ID" value="XM_005092954.3"/>
</dbReference>
<evidence type="ECO:0000256" key="4">
    <source>
        <dbReference type="SAM" id="MobiDB-lite"/>
    </source>
</evidence>
<evidence type="ECO:0000313" key="9">
    <source>
        <dbReference type="Proteomes" id="UP000694888"/>
    </source>
</evidence>
<dbReference type="Pfam" id="PF17789">
    <property type="entry name" value="MG4"/>
    <property type="match status" value="1"/>
</dbReference>
<dbReference type="InterPro" id="IPR040839">
    <property type="entry name" value="MG4"/>
</dbReference>
<dbReference type="InterPro" id="IPR013783">
    <property type="entry name" value="Ig-like_fold"/>
</dbReference>
<dbReference type="InterPro" id="IPR018933">
    <property type="entry name" value="Netrin_module_non-TIMP"/>
</dbReference>
<dbReference type="Pfam" id="PF17791">
    <property type="entry name" value="MG3"/>
    <property type="match status" value="1"/>
</dbReference>
<dbReference type="SUPFAM" id="SSF48239">
    <property type="entry name" value="Terpenoid cyclases/Protein prenyltransferases"/>
    <property type="match status" value="1"/>
</dbReference>
<dbReference type="InterPro" id="IPR011625">
    <property type="entry name" value="A2M_N_BRD"/>
</dbReference>
<dbReference type="Pfam" id="PF01759">
    <property type="entry name" value="NTR"/>
    <property type="match status" value="1"/>
</dbReference>
<dbReference type="InterPro" id="IPR002890">
    <property type="entry name" value="MG2"/>
</dbReference>
<dbReference type="InterPro" id="IPR009048">
    <property type="entry name" value="A-macroglobulin_rcpt-bd"/>
</dbReference>
<dbReference type="InterPro" id="IPR050473">
    <property type="entry name" value="A2M/Complement_sys"/>
</dbReference>
<dbReference type="Gene3D" id="2.60.40.10">
    <property type="entry name" value="Immunoglobulins"/>
    <property type="match status" value="2"/>
</dbReference>
<dbReference type="CDD" id="cd02891">
    <property type="entry name" value="A2M_like"/>
    <property type="match status" value="1"/>
</dbReference>
<reference evidence="10" key="1">
    <citation type="submission" date="2025-08" db="UniProtKB">
        <authorList>
            <consortium name="RefSeq"/>
        </authorList>
    </citation>
    <scope>IDENTIFICATION</scope>
</reference>
<dbReference type="Gene3D" id="2.60.40.1940">
    <property type="match status" value="1"/>
</dbReference>
<name>A0ABM0JG96_APLCA</name>
<keyword evidence="2" id="KW-0964">Secreted</keyword>
<evidence type="ECO:0000256" key="3">
    <source>
        <dbReference type="ARBA" id="ARBA00023157"/>
    </source>
</evidence>
<evidence type="ECO:0000259" key="7">
    <source>
        <dbReference type="SMART" id="SM01360"/>
    </source>
</evidence>
<feature type="region of interest" description="Disordered" evidence="4">
    <location>
        <begin position="1420"/>
        <end position="1447"/>
    </location>
</feature>
<organism evidence="9 10">
    <name type="scientific">Aplysia californica</name>
    <name type="common">California sea hare</name>
    <dbReference type="NCBI Taxonomy" id="6500"/>
    <lineage>
        <taxon>Eukaryota</taxon>
        <taxon>Metazoa</taxon>
        <taxon>Spiralia</taxon>
        <taxon>Lophotrochozoa</taxon>
        <taxon>Mollusca</taxon>
        <taxon>Gastropoda</taxon>
        <taxon>Heterobranchia</taxon>
        <taxon>Euthyneura</taxon>
        <taxon>Tectipleura</taxon>
        <taxon>Aplysiida</taxon>
        <taxon>Aplysioidea</taxon>
        <taxon>Aplysiidae</taxon>
        <taxon>Aplysia</taxon>
    </lineage>
</organism>